<reference evidence="1" key="1">
    <citation type="submission" date="2020-07" db="EMBL/GenBank/DDBJ databases">
        <title>Genome sequence and genetic diversity analysis of an under-domesticated orphan crop, white fonio (Digitaria exilis).</title>
        <authorList>
            <person name="Bennetzen J.L."/>
            <person name="Chen S."/>
            <person name="Ma X."/>
            <person name="Wang X."/>
            <person name="Yssel A.E.J."/>
            <person name="Chaluvadi S.R."/>
            <person name="Johnson M."/>
            <person name="Gangashetty P."/>
            <person name="Hamidou F."/>
            <person name="Sanogo M.D."/>
            <person name="Zwaenepoel A."/>
            <person name="Wallace J."/>
            <person name="Van De Peer Y."/>
            <person name="Van Deynze A."/>
        </authorList>
    </citation>
    <scope>NUCLEOTIDE SEQUENCE</scope>
    <source>
        <tissue evidence="1">Leaves</tissue>
    </source>
</reference>
<keyword evidence="2" id="KW-1185">Reference proteome</keyword>
<name>A0A835KX06_9POAL</name>
<organism evidence="1 2">
    <name type="scientific">Digitaria exilis</name>
    <dbReference type="NCBI Taxonomy" id="1010633"/>
    <lineage>
        <taxon>Eukaryota</taxon>
        <taxon>Viridiplantae</taxon>
        <taxon>Streptophyta</taxon>
        <taxon>Embryophyta</taxon>
        <taxon>Tracheophyta</taxon>
        <taxon>Spermatophyta</taxon>
        <taxon>Magnoliopsida</taxon>
        <taxon>Liliopsida</taxon>
        <taxon>Poales</taxon>
        <taxon>Poaceae</taxon>
        <taxon>PACMAD clade</taxon>
        <taxon>Panicoideae</taxon>
        <taxon>Panicodae</taxon>
        <taxon>Paniceae</taxon>
        <taxon>Anthephorinae</taxon>
        <taxon>Digitaria</taxon>
    </lineage>
</organism>
<dbReference type="Proteomes" id="UP000636709">
    <property type="component" value="Unassembled WGS sequence"/>
</dbReference>
<evidence type="ECO:0000313" key="1">
    <source>
        <dbReference type="EMBL" id="KAF8783887.1"/>
    </source>
</evidence>
<sequence length="171" mass="19281">MEMEQDQVAYYMCLFLAVLLPLLLLKLNKRGGHGAKPRLPPSLSKLPAIGNLHHLLLCSSLAPYTMSDLASTPEPKHRNGSHEDQRHHVCVVNISEQITGAITDAAVRTMMGDQHDELLRVIVEWTKLIIIFNLNNLFPSSRLVKMLCRTSIFRDEDHAIRKHEDLGGGER</sequence>
<accession>A0A835KX06</accession>
<gene>
    <name evidence="1" type="ORF">HU200_000334</name>
</gene>
<comment type="caution">
    <text evidence="1">The sequence shown here is derived from an EMBL/GenBank/DDBJ whole genome shotgun (WGS) entry which is preliminary data.</text>
</comment>
<dbReference type="EMBL" id="JACEFO010000036">
    <property type="protein sequence ID" value="KAF8783887.1"/>
    <property type="molecule type" value="Genomic_DNA"/>
</dbReference>
<evidence type="ECO:0000313" key="2">
    <source>
        <dbReference type="Proteomes" id="UP000636709"/>
    </source>
</evidence>
<proteinExistence type="predicted"/>
<protein>
    <submittedName>
        <fullName evidence="1">Uncharacterized protein</fullName>
    </submittedName>
</protein>
<dbReference type="AlphaFoldDB" id="A0A835KX06"/>